<evidence type="ECO:0000313" key="3">
    <source>
        <dbReference type="Proteomes" id="UP000789901"/>
    </source>
</evidence>
<organism evidence="2 3">
    <name type="scientific">Gigaspora margarita</name>
    <dbReference type="NCBI Taxonomy" id="4874"/>
    <lineage>
        <taxon>Eukaryota</taxon>
        <taxon>Fungi</taxon>
        <taxon>Fungi incertae sedis</taxon>
        <taxon>Mucoromycota</taxon>
        <taxon>Glomeromycotina</taxon>
        <taxon>Glomeromycetes</taxon>
        <taxon>Diversisporales</taxon>
        <taxon>Gigasporaceae</taxon>
        <taxon>Gigaspora</taxon>
    </lineage>
</organism>
<evidence type="ECO:0000313" key="2">
    <source>
        <dbReference type="EMBL" id="CAG8836254.1"/>
    </source>
</evidence>
<keyword evidence="1" id="KW-0732">Signal</keyword>
<comment type="caution">
    <text evidence="2">The sequence shown here is derived from an EMBL/GenBank/DDBJ whole genome shotgun (WGS) entry which is preliminary data.</text>
</comment>
<reference evidence="2 3" key="1">
    <citation type="submission" date="2021-06" db="EMBL/GenBank/DDBJ databases">
        <authorList>
            <person name="Kallberg Y."/>
            <person name="Tangrot J."/>
            <person name="Rosling A."/>
        </authorList>
    </citation>
    <scope>NUCLEOTIDE SEQUENCE [LARGE SCALE GENOMIC DNA]</scope>
    <source>
        <strain evidence="2 3">120-4 pot B 10/14</strain>
    </source>
</reference>
<accession>A0ABN7WMS6</accession>
<feature type="signal peptide" evidence="1">
    <location>
        <begin position="1"/>
        <end position="27"/>
    </location>
</feature>
<feature type="non-terminal residue" evidence="2">
    <location>
        <position position="135"/>
    </location>
</feature>
<dbReference type="Proteomes" id="UP000789901">
    <property type="component" value="Unassembled WGS sequence"/>
</dbReference>
<keyword evidence="3" id="KW-1185">Reference proteome</keyword>
<proteinExistence type="predicted"/>
<name>A0ABN7WMS6_GIGMA</name>
<dbReference type="EMBL" id="CAJVQB010053172">
    <property type="protein sequence ID" value="CAG8836254.1"/>
    <property type="molecule type" value="Genomic_DNA"/>
</dbReference>
<protein>
    <submittedName>
        <fullName evidence="2">14508_t:CDS:1</fullName>
    </submittedName>
</protein>
<evidence type="ECO:0000256" key="1">
    <source>
        <dbReference type="SAM" id="SignalP"/>
    </source>
</evidence>
<gene>
    <name evidence="2" type="ORF">GMARGA_LOCUS32947</name>
</gene>
<feature type="chain" id="PRO_5046412295" evidence="1">
    <location>
        <begin position="28"/>
        <end position="135"/>
    </location>
</feature>
<sequence length="135" mass="15737">MGNYKIFVWHLTIVFLVNILIIKHSETNNLIEYDLTDYGSLIDVQQFEDRKILIATMNGSTYLLYFIYQNRSIIPVNYEYPESNLYFVGFKPLATNHVLMIDENTAFIYENATYPSTKITLLRIIINLNSPGKIT</sequence>